<gene>
    <name evidence="7" type="ORF">J2I48_21290</name>
</gene>
<name>A0A939GBW9_9BACT</name>
<keyword evidence="8" id="KW-1185">Reference proteome</keyword>
<dbReference type="Proteomes" id="UP000664795">
    <property type="component" value="Unassembled WGS sequence"/>
</dbReference>
<keyword evidence="5 6" id="KW-0472">Membrane</keyword>
<comment type="caution">
    <text evidence="7">The sequence shown here is derived from an EMBL/GenBank/DDBJ whole genome shotgun (WGS) entry which is preliminary data.</text>
</comment>
<reference evidence="7 8" key="1">
    <citation type="submission" date="2021-03" db="EMBL/GenBank/DDBJ databases">
        <title>Fibrella sp. HMF5036 genome sequencing and assembly.</title>
        <authorList>
            <person name="Kang H."/>
            <person name="Kim H."/>
            <person name="Bae S."/>
            <person name="Joh K."/>
        </authorList>
    </citation>
    <scope>NUCLEOTIDE SEQUENCE [LARGE SCALE GENOMIC DNA]</scope>
    <source>
        <strain evidence="7 8">HMF5036</strain>
    </source>
</reference>
<evidence type="ECO:0000256" key="5">
    <source>
        <dbReference type="ARBA" id="ARBA00023136"/>
    </source>
</evidence>
<dbReference type="InterPro" id="IPR050833">
    <property type="entry name" value="Poly_Biosynth_Transport"/>
</dbReference>
<proteinExistence type="predicted"/>
<keyword evidence="3 6" id="KW-0812">Transmembrane</keyword>
<evidence type="ECO:0000256" key="6">
    <source>
        <dbReference type="SAM" id="Phobius"/>
    </source>
</evidence>
<feature type="transmembrane region" description="Helical" evidence="6">
    <location>
        <begin position="170"/>
        <end position="191"/>
    </location>
</feature>
<evidence type="ECO:0000256" key="1">
    <source>
        <dbReference type="ARBA" id="ARBA00004651"/>
    </source>
</evidence>
<dbReference type="PANTHER" id="PTHR30250">
    <property type="entry name" value="PST FAMILY PREDICTED COLANIC ACID TRANSPORTER"/>
    <property type="match status" value="1"/>
</dbReference>
<comment type="subcellular location">
    <subcellularLocation>
        <location evidence="1">Cell membrane</location>
        <topology evidence="1">Multi-pass membrane protein</topology>
    </subcellularLocation>
</comment>
<evidence type="ECO:0000313" key="7">
    <source>
        <dbReference type="EMBL" id="MBO0933558.1"/>
    </source>
</evidence>
<dbReference type="EMBL" id="JAFMYU010000020">
    <property type="protein sequence ID" value="MBO0933558.1"/>
    <property type="molecule type" value="Genomic_DNA"/>
</dbReference>
<dbReference type="Pfam" id="PF13440">
    <property type="entry name" value="Polysacc_synt_3"/>
    <property type="match status" value="1"/>
</dbReference>
<feature type="transmembrane region" description="Helical" evidence="6">
    <location>
        <begin position="38"/>
        <end position="64"/>
    </location>
</feature>
<evidence type="ECO:0000313" key="8">
    <source>
        <dbReference type="Proteomes" id="UP000664795"/>
    </source>
</evidence>
<keyword evidence="2" id="KW-1003">Cell membrane</keyword>
<organism evidence="7 8">
    <name type="scientific">Fibrella aquatilis</name>
    <dbReference type="NCBI Taxonomy" id="2817059"/>
    <lineage>
        <taxon>Bacteria</taxon>
        <taxon>Pseudomonadati</taxon>
        <taxon>Bacteroidota</taxon>
        <taxon>Cytophagia</taxon>
        <taxon>Cytophagales</taxon>
        <taxon>Spirosomataceae</taxon>
        <taxon>Fibrella</taxon>
    </lineage>
</organism>
<dbReference type="AlphaFoldDB" id="A0A939GBW9"/>
<protein>
    <submittedName>
        <fullName evidence="7">Oligosaccharide flippase family protein</fullName>
    </submittedName>
</protein>
<evidence type="ECO:0000256" key="2">
    <source>
        <dbReference type="ARBA" id="ARBA00022475"/>
    </source>
</evidence>
<feature type="transmembrane region" description="Helical" evidence="6">
    <location>
        <begin position="321"/>
        <end position="341"/>
    </location>
</feature>
<evidence type="ECO:0000256" key="3">
    <source>
        <dbReference type="ARBA" id="ARBA00022692"/>
    </source>
</evidence>
<dbReference type="RefSeq" id="WP_207337524.1">
    <property type="nucleotide sequence ID" value="NZ_JAFMYU010000020.1"/>
</dbReference>
<feature type="transmembrane region" description="Helical" evidence="6">
    <location>
        <begin position="378"/>
        <end position="400"/>
    </location>
</feature>
<feature type="transmembrane region" description="Helical" evidence="6">
    <location>
        <begin position="296"/>
        <end position="315"/>
    </location>
</feature>
<sequence length="430" mass="47851">MRAASTVNNISVQVLATGLGLTGSVLQARWLGPDNRGLLALVMLYPSLAYLVLNFGIFASTTYLSSKEDTNIGKLWSALLVLCGIQTIIAFSIGRLLIAWLLNRYETDTILLSQHFLITVPLALLAAYAQSILRGRKHFAINNALKLIIPIGYCLITSVLYINNTMSVKLLVYSQIVLQFCTCVASMVVLLRYEVIQLSGRVFIEIKELLSYGARLWLSEMTEVVNGRLDQIMIGSYLNTATLGIYNIAVSYANLSTILANGVRQIMLPYVSATQEQTDKHTEVYLFFNRFWPLSLLQLVCMLVGAAYLVPVLFGEAYREAILPAQMLSIVFLFLNAKNVLSTALQGLGKPGETATVDTVGLGLTLLLMTYLNSALTLWTIVLILGVVYLVQFIVTLYYISINGLITRRLLFQFKLSLFIHANFKWLRQS</sequence>
<dbReference type="PANTHER" id="PTHR30250:SF11">
    <property type="entry name" value="O-ANTIGEN TRANSPORTER-RELATED"/>
    <property type="match status" value="1"/>
</dbReference>
<feature type="transmembrane region" description="Helical" evidence="6">
    <location>
        <begin position="145"/>
        <end position="164"/>
    </location>
</feature>
<evidence type="ECO:0000256" key="4">
    <source>
        <dbReference type="ARBA" id="ARBA00022989"/>
    </source>
</evidence>
<feature type="transmembrane region" description="Helical" evidence="6">
    <location>
        <begin position="76"/>
        <end position="102"/>
    </location>
</feature>
<feature type="transmembrane region" description="Helical" evidence="6">
    <location>
        <begin position="114"/>
        <end position="133"/>
    </location>
</feature>
<keyword evidence="4 6" id="KW-1133">Transmembrane helix</keyword>
<dbReference type="GO" id="GO:0005886">
    <property type="term" value="C:plasma membrane"/>
    <property type="evidence" value="ECO:0007669"/>
    <property type="project" value="UniProtKB-SubCell"/>
</dbReference>
<accession>A0A939GBW9</accession>